<accession>A0A5B0KRU5</accession>
<name>A0A5B0KRU5_9PROT</name>
<dbReference type="AlphaFoldDB" id="A0A5B0KRU5"/>
<gene>
    <name evidence="2" type="ORF">FH063_005188</name>
</gene>
<sequence>MPEQHRSRPTLPAPRREAKFHCPTGRDLGTVRRTPFVSAIVG</sequence>
<proteinExistence type="predicted"/>
<comment type="caution">
    <text evidence="2">The sequence shown here is derived from an EMBL/GenBank/DDBJ whole genome shotgun (WGS) entry which is preliminary data.</text>
</comment>
<protein>
    <submittedName>
        <fullName evidence="2">Uncharacterized protein</fullName>
    </submittedName>
</protein>
<reference evidence="2 3" key="1">
    <citation type="submission" date="2019-07" db="EMBL/GenBank/DDBJ databases">
        <title>Genome sequencing of the stress-tolerant strain Azospirillum brasilense Az19.</title>
        <authorList>
            <person name="Maroniche G.A."/>
            <person name="Garcia J.E."/>
            <person name="Pagnussat L."/>
            <person name="Amenta M."/>
            <person name="Creus C.M."/>
        </authorList>
    </citation>
    <scope>NUCLEOTIDE SEQUENCE [LARGE SCALE GENOMIC DNA]</scope>
    <source>
        <strain evidence="2 3">Az19</strain>
    </source>
</reference>
<evidence type="ECO:0000313" key="2">
    <source>
        <dbReference type="EMBL" id="KAA1055417.1"/>
    </source>
</evidence>
<evidence type="ECO:0000256" key="1">
    <source>
        <dbReference type="SAM" id="MobiDB-lite"/>
    </source>
</evidence>
<organism evidence="2 3">
    <name type="scientific">Azospirillum argentinense</name>
    <dbReference type="NCBI Taxonomy" id="2970906"/>
    <lineage>
        <taxon>Bacteria</taxon>
        <taxon>Pseudomonadati</taxon>
        <taxon>Pseudomonadota</taxon>
        <taxon>Alphaproteobacteria</taxon>
        <taxon>Rhodospirillales</taxon>
        <taxon>Azospirillaceae</taxon>
        <taxon>Azospirillum</taxon>
    </lineage>
</organism>
<feature type="region of interest" description="Disordered" evidence="1">
    <location>
        <begin position="1"/>
        <end position="29"/>
    </location>
</feature>
<dbReference type="Proteomes" id="UP000325333">
    <property type="component" value="Unassembled WGS sequence"/>
</dbReference>
<dbReference type="EMBL" id="VEWN01000006">
    <property type="protein sequence ID" value="KAA1055417.1"/>
    <property type="molecule type" value="Genomic_DNA"/>
</dbReference>
<evidence type="ECO:0000313" key="3">
    <source>
        <dbReference type="Proteomes" id="UP000325333"/>
    </source>
</evidence>